<feature type="transmembrane region" description="Helical" evidence="1">
    <location>
        <begin position="67"/>
        <end position="88"/>
    </location>
</feature>
<dbReference type="AlphaFoldDB" id="A0A2K8KXJ4"/>
<dbReference type="KEGG" id="maes:Ga0123461_1261"/>
<evidence type="ECO:0000313" key="2">
    <source>
        <dbReference type="EMBL" id="ATX79680.1"/>
    </source>
</evidence>
<feature type="transmembrane region" description="Helical" evidence="1">
    <location>
        <begin position="168"/>
        <end position="188"/>
    </location>
</feature>
<feature type="transmembrane region" description="Helical" evidence="1">
    <location>
        <begin position="208"/>
        <end position="227"/>
    </location>
</feature>
<feature type="transmembrane region" description="Helical" evidence="1">
    <location>
        <begin position="12"/>
        <end position="32"/>
    </location>
</feature>
<dbReference type="EMBL" id="CP018799">
    <property type="protein sequence ID" value="ATX79680.1"/>
    <property type="molecule type" value="Genomic_DNA"/>
</dbReference>
<evidence type="ECO:0000313" key="3">
    <source>
        <dbReference type="Proteomes" id="UP000231701"/>
    </source>
</evidence>
<feature type="transmembrane region" description="Helical" evidence="1">
    <location>
        <begin position="125"/>
        <end position="141"/>
    </location>
</feature>
<reference evidence="2 3" key="1">
    <citation type="submission" date="2016-12" db="EMBL/GenBank/DDBJ databases">
        <title>Isolation and genomic insights into novel planktonic Zetaproteobacteria from stratified waters of the Chesapeake Bay.</title>
        <authorList>
            <person name="McAllister S.M."/>
            <person name="Kato S."/>
            <person name="Chan C.S."/>
            <person name="Chiu B.K."/>
            <person name="Field E.K."/>
        </authorList>
    </citation>
    <scope>NUCLEOTIDE SEQUENCE [LARGE SCALE GENOMIC DNA]</scope>
    <source>
        <strain evidence="2 3">CP-5</strain>
    </source>
</reference>
<dbReference type="Proteomes" id="UP000231701">
    <property type="component" value="Chromosome"/>
</dbReference>
<name>A0A2K8KXJ4_MARES</name>
<keyword evidence="1" id="KW-0812">Transmembrane</keyword>
<accession>A0A2K8KXJ4</accession>
<organism evidence="2 3">
    <name type="scientific">Mariprofundus aestuarium</name>
    <dbReference type="NCBI Taxonomy" id="1921086"/>
    <lineage>
        <taxon>Bacteria</taxon>
        <taxon>Pseudomonadati</taxon>
        <taxon>Pseudomonadota</taxon>
        <taxon>Candidatius Mariprofundia</taxon>
        <taxon>Mariprofundales</taxon>
        <taxon>Mariprofundaceae</taxon>
        <taxon>Mariprofundus</taxon>
    </lineage>
</organism>
<dbReference type="OrthoDB" id="977790at2"/>
<sequence length="255" mass="30659">MYKNIKRLKYKHIYLPVFVVLWLSFFLDSTTLAKQITYNQWLTNTLVFISYIWIYSRVSKVIKQLMLFGLLVAIFGEVLFSLVLGMYTYRLDNVPIYVPFGHSIVYASIYYIAREPLVLKHKQRIYNVLFPIMIIYSSLWLLLAKDLFGFICMIVTMWLLHRQPSSKLFFLLMFFMVIYLELVGTYYQCWVWPEIWFDKLSWIPSANPPSGIGGFYFAFDVGCLWLYKHYNIKRWQRFRAIQRVRKTMVQPTNIQ</sequence>
<proteinExistence type="predicted"/>
<feature type="transmembrane region" description="Helical" evidence="1">
    <location>
        <begin position="147"/>
        <end position="161"/>
    </location>
</feature>
<protein>
    <submittedName>
        <fullName evidence="2">Uncharacterized protein</fullName>
    </submittedName>
</protein>
<keyword evidence="1" id="KW-1133">Transmembrane helix</keyword>
<dbReference type="RefSeq" id="WP_100277548.1">
    <property type="nucleotide sequence ID" value="NZ_CP018799.1"/>
</dbReference>
<gene>
    <name evidence="2" type="ORF">Ga0123461_1261</name>
</gene>
<feature type="transmembrane region" description="Helical" evidence="1">
    <location>
        <begin position="94"/>
        <end position="113"/>
    </location>
</feature>
<feature type="transmembrane region" description="Helical" evidence="1">
    <location>
        <begin position="38"/>
        <end position="55"/>
    </location>
</feature>
<keyword evidence="3" id="KW-1185">Reference proteome</keyword>
<keyword evidence="1" id="KW-0472">Membrane</keyword>
<evidence type="ECO:0000256" key="1">
    <source>
        <dbReference type="SAM" id="Phobius"/>
    </source>
</evidence>